<feature type="domain" description="DUF7210" evidence="1">
    <location>
        <begin position="11"/>
        <end position="48"/>
    </location>
</feature>
<dbReference type="Pfam" id="PF23843">
    <property type="entry name" value="DUF7210"/>
    <property type="match status" value="1"/>
</dbReference>
<dbReference type="EMBL" id="UHIA01000004">
    <property type="protein sequence ID" value="SUO97673.1"/>
    <property type="molecule type" value="Genomic_DNA"/>
</dbReference>
<dbReference type="RefSeq" id="WP_172459462.1">
    <property type="nucleotide sequence ID" value="NZ_UHIA01000004.1"/>
</dbReference>
<name>A0A380N0N3_9GAMM</name>
<sequence length="57" mass="6049">MKQKKDSVPVVPVILTSDITLENVNFKSGATVAVSPATADWLIVQGAAKIKPQADKE</sequence>
<proteinExistence type="predicted"/>
<gene>
    <name evidence="2" type="ORF">NCTC10717_01565</name>
</gene>
<dbReference type="AlphaFoldDB" id="A0A380N0N3"/>
<evidence type="ECO:0000313" key="2">
    <source>
        <dbReference type="EMBL" id="SUO97673.1"/>
    </source>
</evidence>
<evidence type="ECO:0000259" key="1">
    <source>
        <dbReference type="Pfam" id="PF23843"/>
    </source>
</evidence>
<organism evidence="2 3">
    <name type="scientific">Suttonella indologenes</name>
    <dbReference type="NCBI Taxonomy" id="13276"/>
    <lineage>
        <taxon>Bacteria</taxon>
        <taxon>Pseudomonadati</taxon>
        <taxon>Pseudomonadota</taxon>
        <taxon>Gammaproteobacteria</taxon>
        <taxon>Cardiobacteriales</taxon>
        <taxon>Cardiobacteriaceae</taxon>
        <taxon>Suttonella</taxon>
    </lineage>
</organism>
<accession>A0A380N0N3</accession>
<evidence type="ECO:0000313" key="3">
    <source>
        <dbReference type="Proteomes" id="UP000254575"/>
    </source>
</evidence>
<protein>
    <recommendedName>
        <fullName evidence="1">DUF7210 domain-containing protein</fullName>
    </recommendedName>
</protein>
<reference evidence="2 3" key="1">
    <citation type="submission" date="2018-06" db="EMBL/GenBank/DDBJ databases">
        <authorList>
            <consortium name="Pathogen Informatics"/>
            <person name="Doyle S."/>
        </authorList>
    </citation>
    <scope>NUCLEOTIDE SEQUENCE [LARGE SCALE GENOMIC DNA]</scope>
    <source>
        <strain evidence="2 3">NCTC10717</strain>
    </source>
</reference>
<dbReference type="Proteomes" id="UP000254575">
    <property type="component" value="Unassembled WGS sequence"/>
</dbReference>
<dbReference type="InterPro" id="IPR055634">
    <property type="entry name" value="DUF7210"/>
</dbReference>
<keyword evidence="3" id="KW-1185">Reference proteome</keyword>